<keyword evidence="3" id="KW-1185">Reference proteome</keyword>
<keyword evidence="1" id="KW-0175">Coiled coil</keyword>
<evidence type="ECO:0000256" key="1">
    <source>
        <dbReference type="SAM" id="Coils"/>
    </source>
</evidence>
<gene>
    <name evidence="2" type="ORF">SteCoe_26982</name>
</gene>
<feature type="coiled-coil region" evidence="1">
    <location>
        <begin position="52"/>
        <end position="110"/>
    </location>
</feature>
<dbReference type="AlphaFoldDB" id="A0A1R2BBM5"/>
<proteinExistence type="predicted"/>
<reference evidence="2 3" key="1">
    <citation type="submission" date="2016-11" db="EMBL/GenBank/DDBJ databases">
        <title>The macronuclear genome of Stentor coeruleus: a giant cell with tiny introns.</title>
        <authorList>
            <person name="Slabodnick M."/>
            <person name="Ruby J.G."/>
            <person name="Reiff S.B."/>
            <person name="Swart E.C."/>
            <person name="Gosai S."/>
            <person name="Prabakaran S."/>
            <person name="Witkowska E."/>
            <person name="Larue G.E."/>
            <person name="Fisher S."/>
            <person name="Freeman R.M."/>
            <person name="Gunawardena J."/>
            <person name="Chu W."/>
            <person name="Stover N.A."/>
            <person name="Gregory B.D."/>
            <person name="Nowacki M."/>
            <person name="Derisi J."/>
            <person name="Roy S.W."/>
            <person name="Marshall W.F."/>
            <person name="Sood P."/>
        </authorList>
    </citation>
    <scope>NUCLEOTIDE SEQUENCE [LARGE SCALE GENOMIC DNA]</scope>
    <source>
        <strain evidence="2">WM001</strain>
    </source>
</reference>
<organism evidence="2 3">
    <name type="scientific">Stentor coeruleus</name>
    <dbReference type="NCBI Taxonomy" id="5963"/>
    <lineage>
        <taxon>Eukaryota</taxon>
        <taxon>Sar</taxon>
        <taxon>Alveolata</taxon>
        <taxon>Ciliophora</taxon>
        <taxon>Postciliodesmatophora</taxon>
        <taxon>Heterotrichea</taxon>
        <taxon>Heterotrichida</taxon>
        <taxon>Stentoridae</taxon>
        <taxon>Stentor</taxon>
    </lineage>
</organism>
<name>A0A1R2BBM5_9CILI</name>
<sequence>MENENYLKYFKAQEAMKKSPAGLDTRIAQVESIIKISEDLQKLQKDEETLIHKRNNLKLGNLEARVANIEDKDLQKLIEISHRVELHDIMLEQTEEINNLRSDIEEVNFNINNDDRINSLVNEWQEKLTSMCESLEKVSKSADGINVVPLSKEVQYLHREIAEDKIKKGAENVRIDLIQEQIEQIWKRYDNRMPLSQEMEMEQELFLQSLKHKHH</sequence>
<comment type="caution">
    <text evidence="2">The sequence shown here is derived from an EMBL/GenBank/DDBJ whole genome shotgun (WGS) entry which is preliminary data.</text>
</comment>
<dbReference type="EMBL" id="MPUH01000770">
    <property type="protein sequence ID" value="OMJ74162.1"/>
    <property type="molecule type" value="Genomic_DNA"/>
</dbReference>
<evidence type="ECO:0000313" key="3">
    <source>
        <dbReference type="Proteomes" id="UP000187209"/>
    </source>
</evidence>
<accession>A0A1R2BBM5</accession>
<protein>
    <submittedName>
        <fullName evidence="2">Uncharacterized protein</fullName>
    </submittedName>
</protein>
<dbReference type="Proteomes" id="UP000187209">
    <property type="component" value="Unassembled WGS sequence"/>
</dbReference>
<evidence type="ECO:0000313" key="2">
    <source>
        <dbReference type="EMBL" id="OMJ74162.1"/>
    </source>
</evidence>